<evidence type="ECO:0000313" key="7">
    <source>
        <dbReference type="EMBL" id="MCV2864288.1"/>
    </source>
</evidence>
<keyword evidence="2" id="KW-1003">Cell membrane</keyword>
<feature type="transmembrane region" description="Helical" evidence="6">
    <location>
        <begin position="345"/>
        <end position="367"/>
    </location>
</feature>
<dbReference type="NCBIfam" id="TIGR04407">
    <property type="entry name" value="LptF_YjgP"/>
    <property type="match status" value="1"/>
</dbReference>
<dbReference type="InterPro" id="IPR005495">
    <property type="entry name" value="LptG/LptF_permease"/>
</dbReference>
<dbReference type="PANTHER" id="PTHR33529">
    <property type="entry name" value="SLR0882 PROTEIN-RELATED"/>
    <property type="match status" value="1"/>
</dbReference>
<feature type="transmembrane region" description="Helical" evidence="6">
    <location>
        <begin position="102"/>
        <end position="122"/>
    </location>
</feature>
<evidence type="ECO:0000256" key="5">
    <source>
        <dbReference type="ARBA" id="ARBA00023136"/>
    </source>
</evidence>
<gene>
    <name evidence="7" type="primary">lptF</name>
    <name evidence="7" type="ORF">OE647_05980</name>
</gene>
<comment type="subcellular location">
    <subcellularLocation>
        <location evidence="1">Cell membrane</location>
        <topology evidence="1">Multi-pass membrane protein</topology>
    </subcellularLocation>
</comment>
<dbReference type="Proteomes" id="UP001652503">
    <property type="component" value="Unassembled WGS sequence"/>
</dbReference>
<proteinExistence type="predicted"/>
<dbReference type="Pfam" id="PF03739">
    <property type="entry name" value="LptF_LptG"/>
    <property type="match status" value="1"/>
</dbReference>
<evidence type="ECO:0000256" key="1">
    <source>
        <dbReference type="ARBA" id="ARBA00004651"/>
    </source>
</evidence>
<name>A0ABT2YZK4_9RHOB</name>
<keyword evidence="3 6" id="KW-0812">Transmembrane</keyword>
<evidence type="ECO:0000256" key="3">
    <source>
        <dbReference type="ARBA" id="ARBA00022692"/>
    </source>
</evidence>
<feature type="transmembrane region" description="Helical" evidence="6">
    <location>
        <begin position="12"/>
        <end position="29"/>
    </location>
</feature>
<keyword evidence="5 6" id="KW-0472">Membrane</keyword>
<dbReference type="PANTHER" id="PTHR33529:SF6">
    <property type="entry name" value="YJGP_YJGQ FAMILY PERMEASE"/>
    <property type="match status" value="1"/>
</dbReference>
<organism evidence="7 8">
    <name type="scientific">Albidovulum sediminicola</name>
    <dbReference type="NCBI Taxonomy" id="2984331"/>
    <lineage>
        <taxon>Bacteria</taxon>
        <taxon>Pseudomonadati</taxon>
        <taxon>Pseudomonadota</taxon>
        <taxon>Alphaproteobacteria</taxon>
        <taxon>Rhodobacterales</taxon>
        <taxon>Paracoccaceae</taxon>
        <taxon>Albidovulum</taxon>
    </lineage>
</organism>
<feature type="transmembrane region" description="Helical" evidence="6">
    <location>
        <begin position="59"/>
        <end position="81"/>
    </location>
</feature>
<dbReference type="EMBL" id="JAOWLA010000004">
    <property type="protein sequence ID" value="MCV2864288.1"/>
    <property type="molecule type" value="Genomic_DNA"/>
</dbReference>
<feature type="transmembrane region" description="Helical" evidence="6">
    <location>
        <begin position="287"/>
        <end position="306"/>
    </location>
</feature>
<comment type="caution">
    <text evidence="7">The sequence shown here is derived from an EMBL/GenBank/DDBJ whole genome shotgun (WGS) entry which is preliminary data.</text>
</comment>
<feature type="transmembrane region" description="Helical" evidence="6">
    <location>
        <begin position="318"/>
        <end position="339"/>
    </location>
</feature>
<keyword evidence="8" id="KW-1185">Reference proteome</keyword>
<protein>
    <submittedName>
        <fullName evidence="7">LPS export ABC transporter permease LptF</fullName>
    </submittedName>
</protein>
<dbReference type="InterPro" id="IPR030922">
    <property type="entry name" value="LptF"/>
</dbReference>
<evidence type="ECO:0000256" key="6">
    <source>
        <dbReference type="SAM" id="Phobius"/>
    </source>
</evidence>
<sequence>MSRFDRYMLSQLMMLFGFFALVLVAVYWVNRAVQLFDRLIADGQSAWTFLEFTALTLPYVIRIVLPIAAFVAALYVTNRLTGESELVVMRATGFSPFRMARPVLYFGLAVALMMAILVHFLVPASRTQLANRNDDIAANVSARLLSEGSFIHPGAGVTFFVREITPQGELRQIFLSDARRARSGTAPAGTSTTYSAERALIVRSDSGPKLVMFDGMAQLYDGKSGRLTVTRFSDFSFDIGALVSRTRERAVKIEELSTPALIAASDETQALVGADRAVLLFEGHERLAQPLMALVASLLAFAALMTGEFSRLGLWRQIAAATVCLIGVELLSNMATGLARANDALWALAYLPAVTGFAMAFLMLAYAGRTRRVRHVAEAPA</sequence>
<accession>A0ABT2YZK4</accession>
<evidence type="ECO:0000313" key="8">
    <source>
        <dbReference type="Proteomes" id="UP001652503"/>
    </source>
</evidence>
<reference evidence="7 8" key="1">
    <citation type="submission" date="2022-10" db="EMBL/GenBank/DDBJ databases">
        <title>Defluviimonas sp. nov., isolated from ocean surface water.</title>
        <authorList>
            <person name="He W."/>
            <person name="Wang L."/>
            <person name="Zhang D.-F."/>
        </authorList>
    </citation>
    <scope>NUCLEOTIDE SEQUENCE [LARGE SCALE GENOMIC DNA]</scope>
    <source>
        <strain evidence="7 8">WL0075</strain>
    </source>
</reference>
<evidence type="ECO:0000256" key="2">
    <source>
        <dbReference type="ARBA" id="ARBA00022475"/>
    </source>
</evidence>
<keyword evidence="4 6" id="KW-1133">Transmembrane helix</keyword>
<evidence type="ECO:0000256" key="4">
    <source>
        <dbReference type="ARBA" id="ARBA00022989"/>
    </source>
</evidence>